<protein>
    <submittedName>
        <fullName evidence="3">Unannotated protein</fullName>
    </submittedName>
</protein>
<dbReference type="GO" id="GO:0006260">
    <property type="term" value="P:DNA replication"/>
    <property type="evidence" value="ECO:0007669"/>
    <property type="project" value="TreeGrafter"/>
</dbReference>
<dbReference type="InterPro" id="IPR027417">
    <property type="entry name" value="P-loop_NTPase"/>
</dbReference>
<evidence type="ECO:0000259" key="2">
    <source>
        <dbReference type="SMART" id="SM00382"/>
    </source>
</evidence>
<dbReference type="AlphaFoldDB" id="A0A6J7GZW4"/>
<dbReference type="GO" id="GO:0005524">
    <property type="term" value="F:ATP binding"/>
    <property type="evidence" value="ECO:0007669"/>
    <property type="project" value="InterPro"/>
</dbReference>
<proteinExistence type="predicted"/>
<dbReference type="EMBL" id="CAFBMK010000063">
    <property type="protein sequence ID" value="CAB4912276.1"/>
    <property type="molecule type" value="Genomic_DNA"/>
</dbReference>
<evidence type="ECO:0000256" key="1">
    <source>
        <dbReference type="SAM" id="MobiDB-lite"/>
    </source>
</evidence>
<dbReference type="Gene3D" id="3.40.50.300">
    <property type="entry name" value="P-loop containing nucleotide triphosphate hydrolases"/>
    <property type="match status" value="1"/>
</dbReference>
<sequence>MRCAYGLCDGSGWLVDERTRSARECRCMPEQRAARVAGSLRARIPREYQDASFQHTNINGLPREAVARVRRYVDTLDERLAEGDGLWISGSIGTGKTWLAMLVARYAIERGRGVAVYSVPRLLSEIRRTYDGEGQTTLELLDQLTSVPLLVLDDAGTERTNPWVLEQLYTIINERWQEKRSIVMTTNLDAIQMEERLGDRAASRLVGMCETVLLDGVDHRTGRHHIDVGPTGFGGEQPGPGGGVDRRPATGAGDHGSGHHAAGAGGSLGPPPPMDPEAAAWAAAGDPGRGGSDGFGAPPPSRTFGADPADLRRPERRVFDDRDRR</sequence>
<dbReference type="SMART" id="SM00382">
    <property type="entry name" value="AAA"/>
    <property type="match status" value="1"/>
</dbReference>
<reference evidence="3" key="1">
    <citation type="submission" date="2020-05" db="EMBL/GenBank/DDBJ databases">
        <authorList>
            <person name="Chiriac C."/>
            <person name="Salcher M."/>
            <person name="Ghai R."/>
            <person name="Kavagutti S V."/>
        </authorList>
    </citation>
    <scope>NUCLEOTIDE SEQUENCE</scope>
</reference>
<feature type="domain" description="AAA+ ATPase" evidence="2">
    <location>
        <begin position="82"/>
        <end position="213"/>
    </location>
</feature>
<dbReference type="PANTHER" id="PTHR30050:SF4">
    <property type="entry name" value="ATP-BINDING PROTEIN RV3427C IN INSERTION SEQUENCE-RELATED"/>
    <property type="match status" value="1"/>
</dbReference>
<evidence type="ECO:0000313" key="3">
    <source>
        <dbReference type="EMBL" id="CAB4912276.1"/>
    </source>
</evidence>
<dbReference type="InterPro" id="IPR002611">
    <property type="entry name" value="IstB_ATP-bd"/>
</dbReference>
<dbReference type="CDD" id="cd00009">
    <property type="entry name" value="AAA"/>
    <property type="match status" value="1"/>
</dbReference>
<feature type="compositionally biased region" description="Basic and acidic residues" evidence="1">
    <location>
        <begin position="309"/>
        <end position="325"/>
    </location>
</feature>
<dbReference type="Pfam" id="PF01695">
    <property type="entry name" value="IstB_IS21"/>
    <property type="match status" value="1"/>
</dbReference>
<name>A0A6J7GZW4_9ZZZZ</name>
<feature type="region of interest" description="Disordered" evidence="1">
    <location>
        <begin position="221"/>
        <end position="325"/>
    </location>
</feature>
<feature type="compositionally biased region" description="Gly residues" evidence="1">
    <location>
        <begin position="231"/>
        <end position="243"/>
    </location>
</feature>
<dbReference type="SUPFAM" id="SSF52540">
    <property type="entry name" value="P-loop containing nucleoside triphosphate hydrolases"/>
    <property type="match status" value="1"/>
</dbReference>
<dbReference type="PANTHER" id="PTHR30050">
    <property type="entry name" value="CHROMOSOMAL REPLICATION INITIATOR PROTEIN DNAA"/>
    <property type="match status" value="1"/>
</dbReference>
<dbReference type="InterPro" id="IPR003593">
    <property type="entry name" value="AAA+_ATPase"/>
</dbReference>
<feature type="compositionally biased region" description="Low complexity" evidence="1">
    <location>
        <begin position="276"/>
        <end position="286"/>
    </location>
</feature>
<accession>A0A6J7GZW4</accession>
<gene>
    <name evidence="3" type="ORF">UFOPK3564_01328</name>
</gene>
<organism evidence="3">
    <name type="scientific">freshwater metagenome</name>
    <dbReference type="NCBI Taxonomy" id="449393"/>
    <lineage>
        <taxon>unclassified sequences</taxon>
        <taxon>metagenomes</taxon>
        <taxon>ecological metagenomes</taxon>
    </lineage>
</organism>